<dbReference type="Proteomes" id="UP000070224">
    <property type="component" value="Unassembled WGS sequence"/>
</dbReference>
<keyword evidence="2" id="KW-0472">Membrane</keyword>
<reference evidence="4" key="1">
    <citation type="submission" date="2016-01" db="EMBL/GenBank/DDBJ databases">
        <authorList>
            <person name="Mitreva M."/>
            <person name="Pepin K.H."/>
            <person name="Mihindukulasuriya K.A."/>
            <person name="Fulton R."/>
            <person name="Fronick C."/>
            <person name="O'Laughlin M."/>
            <person name="Miner T."/>
            <person name="Herter B."/>
            <person name="Rosa B.A."/>
            <person name="Cordes M."/>
            <person name="Tomlinson C."/>
            <person name="Wollam A."/>
            <person name="Palsikar V.B."/>
            <person name="Mardis E.R."/>
            <person name="Wilson R.K."/>
        </authorList>
    </citation>
    <scope>NUCLEOTIDE SEQUENCE [LARGE SCALE GENOMIC DNA]</scope>
    <source>
        <strain evidence="4">KA00683</strain>
    </source>
</reference>
<keyword evidence="4" id="KW-1185">Reference proteome</keyword>
<comment type="caution">
    <text evidence="3">The sequence shown here is derived from an EMBL/GenBank/DDBJ whole genome shotgun (WGS) entry which is preliminary data.</text>
</comment>
<feature type="transmembrane region" description="Helical" evidence="2">
    <location>
        <begin position="46"/>
        <end position="69"/>
    </location>
</feature>
<protein>
    <submittedName>
        <fullName evidence="3">Uncharacterized protein</fullName>
    </submittedName>
</protein>
<accession>A0A134BG98</accession>
<keyword evidence="2" id="KW-0812">Transmembrane</keyword>
<dbReference type="EMBL" id="LSDK01000004">
    <property type="protein sequence ID" value="KXB78977.1"/>
    <property type="molecule type" value="Genomic_DNA"/>
</dbReference>
<proteinExistence type="predicted"/>
<feature type="transmembrane region" description="Helical" evidence="2">
    <location>
        <begin position="12"/>
        <end position="34"/>
    </location>
</feature>
<dbReference type="PATRIC" id="fig|322095.3.peg.33"/>
<feature type="transmembrane region" description="Helical" evidence="2">
    <location>
        <begin position="115"/>
        <end position="139"/>
    </location>
</feature>
<evidence type="ECO:0000256" key="1">
    <source>
        <dbReference type="SAM" id="MobiDB-lite"/>
    </source>
</evidence>
<gene>
    <name evidence="3" type="ORF">HMPREF3185_00034</name>
</gene>
<feature type="transmembrane region" description="Helical" evidence="2">
    <location>
        <begin position="81"/>
        <end position="103"/>
    </location>
</feature>
<dbReference type="OrthoDB" id="1014895at2"/>
<evidence type="ECO:0000256" key="2">
    <source>
        <dbReference type="SAM" id="Phobius"/>
    </source>
</evidence>
<evidence type="ECO:0000313" key="3">
    <source>
        <dbReference type="EMBL" id="KXB78977.1"/>
    </source>
</evidence>
<dbReference type="AlphaFoldDB" id="A0A134BG98"/>
<sequence>MSTKSANRTISVSIYALVWLVLIILQTLVTTVQGTPEMSVFTNPRLYYSTWLTDLYLVVIFYLNYFVLAPRLMRRRLFQPYLWMTLAAALIGFIIPILCYSLWDLTMPGVAEGTVPVSSLGVIGVVAAMAIGLSVRGLYEWDSLGQEVRTLKEEKTKWDAERDELQRELTNLKASAATAESREALPSGEETTDTL</sequence>
<evidence type="ECO:0000313" key="4">
    <source>
        <dbReference type="Proteomes" id="UP000070224"/>
    </source>
</evidence>
<dbReference type="RefSeq" id="WP_060934698.1">
    <property type="nucleotide sequence ID" value="NZ_KQ960409.1"/>
</dbReference>
<name>A0A134BG98_9PORP</name>
<keyword evidence="2" id="KW-1133">Transmembrane helix</keyword>
<feature type="region of interest" description="Disordered" evidence="1">
    <location>
        <begin position="171"/>
        <end position="195"/>
    </location>
</feature>
<organism evidence="3 4">
    <name type="scientific">Porphyromonas somerae</name>
    <dbReference type="NCBI Taxonomy" id="322095"/>
    <lineage>
        <taxon>Bacteria</taxon>
        <taxon>Pseudomonadati</taxon>
        <taxon>Bacteroidota</taxon>
        <taxon>Bacteroidia</taxon>
        <taxon>Bacteroidales</taxon>
        <taxon>Porphyromonadaceae</taxon>
        <taxon>Porphyromonas</taxon>
    </lineage>
</organism>
<dbReference type="STRING" id="322095.HMPREF3185_00034"/>